<comment type="caution">
    <text evidence="2">The sequence shown here is derived from an EMBL/GenBank/DDBJ whole genome shotgun (WGS) entry which is preliminary data.</text>
</comment>
<evidence type="ECO:0008006" key="5">
    <source>
        <dbReference type="Google" id="ProtNLM"/>
    </source>
</evidence>
<dbReference type="Proteomes" id="UP000477070">
    <property type="component" value="Unassembled WGS sequence"/>
</dbReference>
<reference evidence="2 3" key="2">
    <citation type="journal article" date="2016" name="Infect. Immun.">
        <title>Helicobacter saguini, a Novel Helicobacter Isolated from Cotton-Top Tamarins with Ulcerative Colitis, Has Proinflammatory Properties and Induces Typhlocolitis and Dysplasia in Gnotobiotic IL-10-/- Mice.</title>
        <authorList>
            <person name="Shen Z."/>
            <person name="Mannion A."/>
            <person name="Whary M.T."/>
            <person name="Muthupalani S."/>
            <person name="Sheh A."/>
            <person name="Feng Y."/>
            <person name="Gong G."/>
            <person name="Vandamme P."/>
            <person name="Holcombe H.R."/>
            <person name="Paster B.J."/>
            <person name="Fox J.G."/>
        </authorList>
    </citation>
    <scope>NUCLEOTIDE SEQUENCE [LARGE SCALE GENOMIC DNA]</scope>
    <source>
        <strain evidence="2 3">MIT 97-6194</strain>
    </source>
</reference>
<sequence>MTFFNTKKVTGVREWNKNLMEVCTKSELNLNDCNIHINAIHTFTKKDNRELPPTFFRESYNQTNDEIYQTFDVEITPREYDFSKITFSFSYRHLEATICFGEGLLLDDRENFLPQMADFVTSMLIQKNIVITNLEEIIKRLEKIIADHFKPPCTVMRERKFTFMRAKAGIKNRGFTNLLEEKWCMENNLPALPTALYAVKEGDPIGFYLKEAIPTSGRNLKGEFIDMKNLFLNSPKSDGKTDMKEAVSGTFAYKAPPEAANGIKKIEEGNVVKYEADGVGIVEFAEAGLRLIDIGTFQQISKTNCILGGLEKGAEVAIDCPDKSKDAVQIGAVIEAEVVNIKGAVGEKVVIRAKKLNIEGQTHPSVVIYAEEANINIHKGVLYTQEADIDKLESGKVFGKNINVLDAQGAKVVGNKIVISKLHSNTDVKFCESLHLKAIHGNNNKIFFDMFADFDKREELQTIISKDFLLKNEISGRVSFCKALADRLNKIKPVIENLKPVIDRSKKDGSELDPETKKTLGMYVMLLKQTKEQKDTATKLQELRDVNTQKGKEIEALLNTARITTESSWKDNNQIILKRNFPPIESKIFTQDSDMFEVSIDKDGNLEKNQQ</sequence>
<dbReference type="EMBL" id="QBIU01000001">
    <property type="protein sequence ID" value="MWV69630.1"/>
    <property type="molecule type" value="Genomic_DNA"/>
</dbReference>
<reference evidence="2" key="3">
    <citation type="submission" date="2018-04" db="EMBL/GenBank/DDBJ databases">
        <authorList>
            <person name="Sheh A."/>
            <person name="Shen Z."/>
            <person name="Mannion A.J."/>
            <person name="Fox J.G."/>
        </authorList>
    </citation>
    <scope>NUCLEOTIDE SEQUENCE</scope>
    <source>
        <strain evidence="2">MIT 97-6194</strain>
    </source>
</reference>
<keyword evidence="3" id="KW-1185">Reference proteome</keyword>
<protein>
    <recommendedName>
        <fullName evidence="5">DUF342 domain-containing protein</fullName>
    </recommendedName>
</protein>
<dbReference type="RefSeq" id="WP_034572859.1">
    <property type="nucleotide sequence ID" value="NZ_JRMP02000008.1"/>
</dbReference>
<dbReference type="STRING" id="1548018.LS64_10270"/>
<evidence type="ECO:0000313" key="3">
    <source>
        <dbReference type="Proteomes" id="UP000029714"/>
    </source>
</evidence>
<evidence type="ECO:0000313" key="4">
    <source>
        <dbReference type="Proteomes" id="UP000477070"/>
    </source>
</evidence>
<organism evidence="2 3">
    <name type="scientific">Helicobacter saguini</name>
    <dbReference type="NCBI Taxonomy" id="1548018"/>
    <lineage>
        <taxon>Bacteria</taxon>
        <taxon>Pseudomonadati</taxon>
        <taxon>Campylobacterota</taxon>
        <taxon>Epsilonproteobacteria</taxon>
        <taxon>Campylobacterales</taxon>
        <taxon>Helicobacteraceae</taxon>
        <taxon>Helicobacter</taxon>
    </lineage>
</organism>
<reference evidence="2 3" key="1">
    <citation type="journal article" date="2014" name="Genome Announc.">
        <title>Draft genome sequences of eight enterohepatic helicobacter species isolated from both laboratory and wild rodents.</title>
        <authorList>
            <person name="Sheh A."/>
            <person name="Shen Z."/>
            <person name="Fox J.G."/>
        </authorList>
    </citation>
    <scope>NUCLEOTIDE SEQUENCE [LARGE SCALE GENOMIC DNA]</scope>
    <source>
        <strain evidence="2 3">MIT 97-6194</strain>
    </source>
</reference>
<proteinExistence type="predicted"/>
<evidence type="ECO:0000313" key="1">
    <source>
        <dbReference type="EMBL" id="MWV69630.1"/>
    </source>
</evidence>
<name>A0A347VTL2_9HELI</name>
<dbReference type="OrthoDB" id="5353360at2"/>
<reference evidence="1 4" key="4">
    <citation type="submission" date="2019-12" db="EMBL/GenBank/DDBJ databases">
        <title>Multi-Generational Helicobacter saguini Isolates.</title>
        <authorList>
            <person name="Mannion A."/>
            <person name="Shen Z."/>
            <person name="Fox J.G."/>
        </authorList>
    </citation>
    <scope>NUCLEOTIDE SEQUENCE [LARGE SCALE GENOMIC DNA]</scope>
    <source>
        <strain evidence="1">16-048</strain>
        <strain evidence="4">16-048 (F4)</strain>
    </source>
</reference>
<dbReference type="AlphaFoldDB" id="A0A347VTL2"/>
<gene>
    <name evidence="1" type="ORF">DCO61_06340</name>
    <name evidence="2" type="ORF">LS64_006405</name>
</gene>
<evidence type="ECO:0000313" key="2">
    <source>
        <dbReference type="EMBL" id="TLD94340.1"/>
    </source>
</evidence>
<dbReference type="Proteomes" id="UP000029714">
    <property type="component" value="Unassembled WGS sequence"/>
</dbReference>
<accession>A0A347VTL2</accession>
<dbReference type="EMBL" id="JRMP02000008">
    <property type="protein sequence ID" value="TLD94340.1"/>
    <property type="molecule type" value="Genomic_DNA"/>
</dbReference>